<evidence type="ECO:0000259" key="3">
    <source>
        <dbReference type="Pfam" id="PF18962"/>
    </source>
</evidence>
<sequence>MKKQYFLITFFLLSITSNIICQSLGDIAFTAFNADGNKDFAIVVLADIPANSTIYFTDNESNGSSGLTTGEGTLTWSTGVNLIEAGTIVVFTDVDGTLSSFGSSIGTLSESGSFNITASKDGIIAFLGADVNTPTTFIAAIQIGNDPTTLGPFDGDGITLTNTGLVIGTSIIVFDDSASPDGAAYIGARTGQSTFSDYYSLLIDDENNWTNVVNEDGESLLPFSIEAFTIQSVIWSGTTNSNWNTASNWSGGTIPISTDDVLIPNDITNYPTIISPTTVNSVTIESGASLIANASLTGVVTDKRNLPTTNWYLISSPVSGETIEDIITNHTLATGTGSNLGLAPYNNDGVNAWSYQTAASTGAITSGMGTSIKLAAPGNISFTGTVNTTDVIYGITTGDRTNFNLVGNPFTSYINSATFTTENISALTEGTIWLWDGTQYITKNSADTIEIAPTQGFFVEANGNGNISFGIANQSHQGTDTFMRQSPNPIIELFAEIGDTKKSTKLFYLEGKTTDFDNGYDGSLFSGTNYNFALFTELISNNEGKKLAIQTLPNSNFENMIVPIGLIAEADKEITFSVDAMNLPSGIKIYLEDRLNNKFINLLEETYKIVLNEASTGIGQFYLHTTSQKLNVKDIIKNINTVSVYKSKKQEITITGLQAKANVTVYSPLGKKLITTSINSNGISKINLPTLSTGIYIVKVNSDLGEITKKIILE</sequence>
<dbReference type="Pfam" id="PF18962">
    <property type="entry name" value="Por_Secre_tail"/>
    <property type="match status" value="1"/>
</dbReference>
<dbReference type="OrthoDB" id="1522652at2"/>
<name>A0A5S5DPY9_9FLAO</name>
<dbReference type="Proteomes" id="UP000323136">
    <property type="component" value="Unassembled WGS sequence"/>
</dbReference>
<evidence type="ECO:0000256" key="2">
    <source>
        <dbReference type="SAM" id="SignalP"/>
    </source>
</evidence>
<organism evidence="4 5">
    <name type="scientific">Tenacibaculum adriaticum</name>
    <dbReference type="NCBI Taxonomy" id="413713"/>
    <lineage>
        <taxon>Bacteria</taxon>
        <taxon>Pseudomonadati</taxon>
        <taxon>Bacteroidota</taxon>
        <taxon>Flavobacteriia</taxon>
        <taxon>Flavobacteriales</taxon>
        <taxon>Flavobacteriaceae</taxon>
        <taxon>Tenacibaculum</taxon>
    </lineage>
</organism>
<gene>
    <name evidence="4" type="ORF">C7447_103171</name>
</gene>
<protein>
    <submittedName>
        <fullName evidence="4">Putative secreted protein (Por secretion system target)</fullName>
    </submittedName>
</protein>
<feature type="signal peptide" evidence="2">
    <location>
        <begin position="1"/>
        <end position="21"/>
    </location>
</feature>
<keyword evidence="5" id="KW-1185">Reference proteome</keyword>
<dbReference type="InterPro" id="IPR026444">
    <property type="entry name" value="Secre_tail"/>
</dbReference>
<dbReference type="RefSeq" id="WP_148870341.1">
    <property type="nucleotide sequence ID" value="NZ_VNIA01000003.1"/>
</dbReference>
<dbReference type="EMBL" id="VNIA01000003">
    <property type="protein sequence ID" value="TYP98003.1"/>
    <property type="molecule type" value="Genomic_DNA"/>
</dbReference>
<feature type="chain" id="PRO_5024344547" evidence="2">
    <location>
        <begin position="22"/>
        <end position="714"/>
    </location>
</feature>
<dbReference type="NCBIfam" id="TIGR04183">
    <property type="entry name" value="Por_Secre_tail"/>
    <property type="match status" value="1"/>
</dbReference>
<feature type="domain" description="Secretion system C-terminal sorting" evidence="3">
    <location>
        <begin position="650"/>
        <end position="712"/>
    </location>
</feature>
<dbReference type="AlphaFoldDB" id="A0A5S5DPY9"/>
<evidence type="ECO:0000256" key="1">
    <source>
        <dbReference type="ARBA" id="ARBA00022729"/>
    </source>
</evidence>
<comment type="caution">
    <text evidence="4">The sequence shown here is derived from an EMBL/GenBank/DDBJ whole genome shotgun (WGS) entry which is preliminary data.</text>
</comment>
<accession>A0A5S5DPY9</accession>
<proteinExistence type="predicted"/>
<reference evidence="4 5" key="1">
    <citation type="submission" date="2019-07" db="EMBL/GenBank/DDBJ databases">
        <title>Genomic Encyclopedia of Type Strains, Phase IV (KMG-IV): sequencing the most valuable type-strain genomes for metagenomic binning, comparative biology and taxonomic classification.</title>
        <authorList>
            <person name="Goeker M."/>
        </authorList>
    </citation>
    <scope>NUCLEOTIDE SEQUENCE [LARGE SCALE GENOMIC DNA]</scope>
    <source>
        <strain evidence="4 5">DSM 18961</strain>
    </source>
</reference>
<evidence type="ECO:0000313" key="5">
    <source>
        <dbReference type="Proteomes" id="UP000323136"/>
    </source>
</evidence>
<evidence type="ECO:0000313" key="4">
    <source>
        <dbReference type="EMBL" id="TYP98003.1"/>
    </source>
</evidence>
<keyword evidence="1 2" id="KW-0732">Signal</keyword>